<protein>
    <submittedName>
        <fullName evidence="1">Uncharacterized protein</fullName>
    </submittedName>
</protein>
<reference evidence="2" key="1">
    <citation type="journal article" date="2023" name="Nat. Plants">
        <title>Single-cell RNA sequencing provides a high-resolution roadmap for understanding the multicellular compartmentation of specialized metabolism.</title>
        <authorList>
            <person name="Sun S."/>
            <person name="Shen X."/>
            <person name="Li Y."/>
            <person name="Li Y."/>
            <person name="Wang S."/>
            <person name="Li R."/>
            <person name="Zhang H."/>
            <person name="Shen G."/>
            <person name="Guo B."/>
            <person name="Wei J."/>
            <person name="Xu J."/>
            <person name="St-Pierre B."/>
            <person name="Chen S."/>
            <person name="Sun C."/>
        </authorList>
    </citation>
    <scope>NUCLEOTIDE SEQUENCE [LARGE SCALE GENOMIC DNA]</scope>
</reference>
<evidence type="ECO:0000313" key="2">
    <source>
        <dbReference type="Proteomes" id="UP001060085"/>
    </source>
</evidence>
<accession>A0ACC0BNR8</accession>
<sequence length="114" mass="13064">MAWSEKHTPPWFSLQRPRKLVTDENEMNTNEVEMEFPEDENMVTNAEASNMEGGDQISGHAHIQFPPRWSGEVMIDHQKVNCPRLVRPPEERVAEKEAVESEKSGLYGPQMDDA</sequence>
<keyword evidence="2" id="KW-1185">Reference proteome</keyword>
<gene>
    <name evidence="1" type="ORF">M9H77_14629</name>
</gene>
<organism evidence="1 2">
    <name type="scientific">Catharanthus roseus</name>
    <name type="common">Madagascar periwinkle</name>
    <name type="synonym">Vinca rosea</name>
    <dbReference type="NCBI Taxonomy" id="4058"/>
    <lineage>
        <taxon>Eukaryota</taxon>
        <taxon>Viridiplantae</taxon>
        <taxon>Streptophyta</taxon>
        <taxon>Embryophyta</taxon>
        <taxon>Tracheophyta</taxon>
        <taxon>Spermatophyta</taxon>
        <taxon>Magnoliopsida</taxon>
        <taxon>eudicotyledons</taxon>
        <taxon>Gunneridae</taxon>
        <taxon>Pentapetalae</taxon>
        <taxon>asterids</taxon>
        <taxon>lamiids</taxon>
        <taxon>Gentianales</taxon>
        <taxon>Apocynaceae</taxon>
        <taxon>Rauvolfioideae</taxon>
        <taxon>Vinceae</taxon>
        <taxon>Catharanthinae</taxon>
        <taxon>Catharanthus</taxon>
    </lineage>
</organism>
<proteinExistence type="predicted"/>
<evidence type="ECO:0000313" key="1">
    <source>
        <dbReference type="EMBL" id="KAI5674265.1"/>
    </source>
</evidence>
<comment type="caution">
    <text evidence="1">The sequence shown here is derived from an EMBL/GenBank/DDBJ whole genome shotgun (WGS) entry which is preliminary data.</text>
</comment>
<dbReference type="EMBL" id="CM044703">
    <property type="protein sequence ID" value="KAI5674265.1"/>
    <property type="molecule type" value="Genomic_DNA"/>
</dbReference>
<name>A0ACC0BNR8_CATRO</name>
<dbReference type="Proteomes" id="UP001060085">
    <property type="component" value="Linkage Group LG03"/>
</dbReference>